<dbReference type="GO" id="GO:0004475">
    <property type="term" value="F:mannose-1-phosphate guanylyltransferase (GTP) activity"/>
    <property type="evidence" value="ECO:0007669"/>
    <property type="project" value="UniProtKB-EC"/>
</dbReference>
<dbReference type="Gene3D" id="3.90.550.10">
    <property type="entry name" value="Spore Coat Polysaccharide Biosynthesis Protein SpsA, Chain A"/>
    <property type="match status" value="1"/>
</dbReference>
<comment type="catalytic activity">
    <reaction evidence="7">
        <text>alpha-D-mannose 1-phosphate + GTP + H(+) = GDP-alpha-D-mannose + diphosphate</text>
        <dbReference type="Rhea" id="RHEA:15229"/>
        <dbReference type="ChEBI" id="CHEBI:15378"/>
        <dbReference type="ChEBI" id="CHEBI:33019"/>
        <dbReference type="ChEBI" id="CHEBI:37565"/>
        <dbReference type="ChEBI" id="CHEBI:57527"/>
        <dbReference type="ChEBI" id="CHEBI:58409"/>
        <dbReference type="EC" id="2.7.7.13"/>
    </reaction>
</comment>
<evidence type="ECO:0000259" key="8">
    <source>
        <dbReference type="Pfam" id="PF00483"/>
    </source>
</evidence>
<keyword evidence="6" id="KW-0342">GTP-binding</keyword>
<feature type="domain" description="Nucleotidyl transferase" evidence="8">
    <location>
        <begin position="8"/>
        <end position="285"/>
    </location>
</feature>
<dbReference type="InterPro" id="IPR005835">
    <property type="entry name" value="NTP_transferase_dom"/>
</dbReference>
<dbReference type="InterPro" id="IPR051161">
    <property type="entry name" value="Mannose-6P_isomerase_type2"/>
</dbReference>
<keyword evidence="4 10" id="KW-0548">Nucleotidyltransferase</keyword>
<evidence type="ECO:0000313" key="10">
    <source>
        <dbReference type="EMBL" id="TSC93224.1"/>
    </source>
</evidence>
<dbReference type="InterPro" id="IPR029044">
    <property type="entry name" value="Nucleotide-diphossugar_trans"/>
</dbReference>
<reference evidence="10 11" key="1">
    <citation type="submission" date="2017-07" db="EMBL/GenBank/DDBJ databases">
        <title>Mechanisms for carbon and nitrogen cycling indicate functional differentiation within the Candidate Phyla Radiation.</title>
        <authorList>
            <person name="Danczak R.E."/>
            <person name="Johnston M.D."/>
            <person name="Kenah C."/>
            <person name="Slattery M."/>
            <person name="Wrighton K.C."/>
            <person name="Wilkins M.J."/>
        </authorList>
    </citation>
    <scope>NUCLEOTIDE SEQUENCE [LARGE SCALE GENOMIC DNA]</scope>
    <source>
        <strain evidence="10">Licking1014_7</strain>
    </source>
</reference>
<name>A0A554LK61_9BACT</name>
<feature type="domain" description="MannoseP isomerase/GMP-like beta-helix" evidence="9">
    <location>
        <begin position="297"/>
        <end position="349"/>
    </location>
</feature>
<dbReference type="EC" id="2.7.7.13" evidence="2"/>
<dbReference type="PANTHER" id="PTHR46390:SF1">
    <property type="entry name" value="MANNOSE-1-PHOSPHATE GUANYLYLTRANSFERASE"/>
    <property type="match status" value="1"/>
</dbReference>
<dbReference type="PANTHER" id="PTHR46390">
    <property type="entry name" value="MANNOSE-1-PHOSPHATE GUANYLYLTRANSFERASE"/>
    <property type="match status" value="1"/>
</dbReference>
<dbReference type="FunFam" id="3.90.550.10:FF:000046">
    <property type="entry name" value="Mannose-1-phosphate guanylyltransferase (GDP)"/>
    <property type="match status" value="1"/>
</dbReference>
<proteinExistence type="inferred from homology"/>
<dbReference type="Pfam" id="PF00483">
    <property type="entry name" value="NTP_transferase"/>
    <property type="match status" value="1"/>
</dbReference>
<dbReference type="GO" id="GO:0009298">
    <property type="term" value="P:GDP-mannose biosynthetic process"/>
    <property type="evidence" value="ECO:0007669"/>
    <property type="project" value="TreeGrafter"/>
</dbReference>
<dbReference type="Proteomes" id="UP000315689">
    <property type="component" value="Unassembled WGS sequence"/>
</dbReference>
<comment type="caution">
    <text evidence="10">The sequence shown here is derived from an EMBL/GenBank/DDBJ whole genome shotgun (WGS) entry which is preliminary data.</text>
</comment>
<evidence type="ECO:0000259" key="9">
    <source>
        <dbReference type="Pfam" id="PF22640"/>
    </source>
</evidence>
<keyword evidence="3 10" id="KW-0808">Transferase</keyword>
<dbReference type="CDD" id="cd02509">
    <property type="entry name" value="GDP-M1P_Guanylyltransferase"/>
    <property type="match status" value="1"/>
</dbReference>
<dbReference type="AlphaFoldDB" id="A0A554LK61"/>
<dbReference type="SUPFAM" id="SSF159283">
    <property type="entry name" value="Guanosine diphospho-D-mannose pyrophosphorylase/mannose-6-phosphate isomerase linker domain"/>
    <property type="match status" value="1"/>
</dbReference>
<accession>A0A554LK61</accession>
<dbReference type="InterPro" id="IPR049577">
    <property type="entry name" value="GMPP_N"/>
</dbReference>
<evidence type="ECO:0000256" key="3">
    <source>
        <dbReference type="ARBA" id="ARBA00022679"/>
    </source>
</evidence>
<evidence type="ECO:0000313" key="11">
    <source>
        <dbReference type="Proteomes" id="UP000315689"/>
    </source>
</evidence>
<evidence type="ECO:0000256" key="2">
    <source>
        <dbReference type="ARBA" id="ARBA00012387"/>
    </source>
</evidence>
<sequence length="359" mass="41079">MSKQNFYAVIMAGGSGTRLWPLSRQKTPKQFQKFTGRKTLIQKTYARVAKVVPQQNIFLSIGKKLIPLGRQQLPQILLKNYIVEPVAKNTAPAIGLSTLRIYQKNPQAILATIASDHEIQKEKNFVIDLKLAFKIIEKHPQFLMTIGLKPTYPETGYGYIKIGEEFEKISGQIIFRIEKFVEKPDKETAQKYFESLEYLWNGSYFIFSASQILNKYKKHSPKIYNILNKIRATNEPKKINRLFEKMPNEPIDTAIVEKLDKMLVIPSDLDWSDVGSWKSVYDILSKKLGVTNISQGHHIGHNDENIFVLGHKKMIATVGLKDIAIIDTPDAILVINQHASQEVKKIIEILKKNKTNKYL</sequence>
<dbReference type="GO" id="GO:0005525">
    <property type="term" value="F:GTP binding"/>
    <property type="evidence" value="ECO:0007669"/>
    <property type="project" value="UniProtKB-KW"/>
</dbReference>
<evidence type="ECO:0000256" key="4">
    <source>
        <dbReference type="ARBA" id="ARBA00022695"/>
    </source>
</evidence>
<evidence type="ECO:0000256" key="5">
    <source>
        <dbReference type="ARBA" id="ARBA00022741"/>
    </source>
</evidence>
<dbReference type="SUPFAM" id="SSF53448">
    <property type="entry name" value="Nucleotide-diphospho-sugar transferases"/>
    <property type="match status" value="1"/>
</dbReference>
<evidence type="ECO:0000256" key="6">
    <source>
        <dbReference type="ARBA" id="ARBA00023134"/>
    </source>
</evidence>
<dbReference type="Pfam" id="PF22640">
    <property type="entry name" value="ManC_GMP_beta-helix"/>
    <property type="match status" value="1"/>
</dbReference>
<evidence type="ECO:0000256" key="7">
    <source>
        <dbReference type="ARBA" id="ARBA00047343"/>
    </source>
</evidence>
<keyword evidence="5" id="KW-0547">Nucleotide-binding</keyword>
<comment type="similarity">
    <text evidence="1">Belongs to the mannose-6-phosphate isomerase type 2 family.</text>
</comment>
<protein>
    <recommendedName>
        <fullName evidence="2">mannose-1-phosphate guanylyltransferase</fullName>
        <ecNumber evidence="2">2.7.7.13</ecNumber>
    </recommendedName>
</protein>
<gene>
    <name evidence="10" type="ORF">CEN89_234</name>
</gene>
<evidence type="ECO:0000256" key="1">
    <source>
        <dbReference type="ARBA" id="ARBA00006115"/>
    </source>
</evidence>
<dbReference type="InterPro" id="IPR054566">
    <property type="entry name" value="ManC/GMP-like_b-helix"/>
</dbReference>
<dbReference type="EMBL" id="VMGK01000005">
    <property type="protein sequence ID" value="TSC93224.1"/>
    <property type="molecule type" value="Genomic_DNA"/>
</dbReference>
<organism evidence="10 11">
    <name type="scientific">Candidatus Berkelbacteria bacterium Licking1014_7</name>
    <dbReference type="NCBI Taxonomy" id="2017147"/>
    <lineage>
        <taxon>Bacteria</taxon>
        <taxon>Candidatus Berkelbacteria</taxon>
    </lineage>
</organism>